<dbReference type="KEGG" id="tvd:SG34_020400"/>
<proteinExistence type="predicted"/>
<dbReference type="EMBL" id="CP059733">
    <property type="protein sequence ID" value="WDE03723.1"/>
    <property type="molecule type" value="Genomic_DNA"/>
</dbReference>
<dbReference type="Proteomes" id="UP000032352">
    <property type="component" value="Chromosome"/>
</dbReference>
<keyword evidence="1" id="KW-0732">Signal</keyword>
<reference evidence="2 3" key="1">
    <citation type="journal article" date="2015" name="Genome Announc.">
        <title>Draft Genome Sequences of Marine Isolates of Thalassomonas viridans and Thalassomonas actiniarum.</title>
        <authorList>
            <person name="Olonade I."/>
            <person name="van Zyl L.J."/>
            <person name="Trindade M."/>
        </authorList>
    </citation>
    <scope>NUCLEOTIDE SEQUENCE [LARGE SCALE GENOMIC DNA]</scope>
    <source>
        <strain evidence="2 3">XOM25</strain>
    </source>
</reference>
<dbReference type="RefSeq" id="WP_044837001.1">
    <property type="nucleotide sequence ID" value="NZ_CP059733.1"/>
</dbReference>
<dbReference type="PANTHER" id="PTHR33361">
    <property type="entry name" value="GLR0591 PROTEIN"/>
    <property type="match status" value="1"/>
</dbReference>
<organism evidence="2 3">
    <name type="scientific">Thalassomonas viridans</name>
    <dbReference type="NCBI Taxonomy" id="137584"/>
    <lineage>
        <taxon>Bacteria</taxon>
        <taxon>Pseudomonadati</taxon>
        <taxon>Pseudomonadota</taxon>
        <taxon>Gammaproteobacteria</taxon>
        <taxon>Alteromonadales</taxon>
        <taxon>Colwelliaceae</taxon>
        <taxon>Thalassomonas</taxon>
    </lineage>
</organism>
<protein>
    <submittedName>
        <fullName evidence="2">DUF885 domain-containing protein</fullName>
    </submittedName>
</protein>
<evidence type="ECO:0000313" key="2">
    <source>
        <dbReference type="EMBL" id="WDE03723.1"/>
    </source>
</evidence>
<sequence>MNKKWIFGACLSLGLCCSGFARAEADWVERSNQYSQILLETIAQLSPESAAEVGLTGFDNSIIDLKPGINDRAIKGHKEAKAKLLKIKKKEKHPAVRQDLEILLTAIDDSLQQIALEQQYYFPYFDASEMIYDGLRGLLDHQNTPKQHKAALVRLQRYTGMEIGYQPLTELAKAEILRGLKQLGKSGPLKESIEKDLENSETLLKEIETLFTDFNVAGFEKPYSELKTQIRQYNDFLRSQVLPRGRDDFKLPEEMYAFALKEYGVDMPLDELQRRAKVEFKQLQNTMQAQAREIARQRGYADNDYRAVLKSLKKQQITGEAILPFYHEKNDALEEIIRREQIITLPERDLVIRLASAAESAQTPAPFMKPPRMIGNTGEVGEFVLPLKYPGAKDGQSLHIDDFTYEAAAWPLSAHEARPGHELQFASMVEKGVSTARMIFAFNSVNAEGWALYMEEEIKPYLTLEGRFATNWSRLIRAARAFLDPGLNTGQISKAQALKVLKEDLVLSDALATSELERYTFRGQGQATSYFVGYSRLMALRAETELLLADKFNRQAYHDFILAQGLLPPVLLKKAVMTTFVDRYK</sequence>
<keyword evidence="3" id="KW-1185">Reference proteome</keyword>
<name>A0AAE9YZC6_9GAMM</name>
<dbReference type="AlphaFoldDB" id="A0AAE9YZC6"/>
<dbReference type="Pfam" id="PF05960">
    <property type="entry name" value="DUF885"/>
    <property type="match status" value="1"/>
</dbReference>
<dbReference type="InterPro" id="IPR010281">
    <property type="entry name" value="DUF885"/>
</dbReference>
<feature type="chain" id="PRO_5042279259" evidence="1">
    <location>
        <begin position="24"/>
        <end position="585"/>
    </location>
</feature>
<evidence type="ECO:0000256" key="1">
    <source>
        <dbReference type="SAM" id="SignalP"/>
    </source>
</evidence>
<gene>
    <name evidence="2" type="ORF">SG34_020400</name>
</gene>
<evidence type="ECO:0000313" key="3">
    <source>
        <dbReference type="Proteomes" id="UP000032352"/>
    </source>
</evidence>
<feature type="signal peptide" evidence="1">
    <location>
        <begin position="1"/>
        <end position="23"/>
    </location>
</feature>
<dbReference type="PANTHER" id="PTHR33361:SF2">
    <property type="entry name" value="DUF885 DOMAIN-CONTAINING PROTEIN"/>
    <property type="match status" value="1"/>
</dbReference>
<accession>A0AAE9YZC6</accession>
<reference evidence="2 3" key="2">
    <citation type="journal article" date="2022" name="Mar. Drugs">
        <title>Bioassay-Guided Fractionation Leads to the Detection of Cholic Acid Generated by the Rare Thalassomonas sp.</title>
        <authorList>
            <person name="Pheiffer F."/>
            <person name="Schneider Y.K."/>
            <person name="Hansen E.H."/>
            <person name="Andersen J.H."/>
            <person name="Isaksson J."/>
            <person name="Busche T."/>
            <person name="R C."/>
            <person name="Kalinowski J."/>
            <person name="Zyl L.V."/>
            <person name="Trindade M."/>
        </authorList>
    </citation>
    <scope>NUCLEOTIDE SEQUENCE [LARGE SCALE GENOMIC DNA]</scope>
    <source>
        <strain evidence="2 3">XOM25</strain>
    </source>
</reference>